<reference evidence="1 2" key="1">
    <citation type="submission" date="2019-06" db="EMBL/GenBank/DDBJ databases">
        <title>Sequencing the genomes of 1000 actinobacteria strains.</title>
        <authorList>
            <person name="Klenk H.-P."/>
        </authorList>
    </citation>
    <scope>NUCLEOTIDE SEQUENCE [LARGE SCALE GENOMIC DNA]</scope>
    <source>
        <strain evidence="1 2">DSM 24083</strain>
    </source>
</reference>
<name>A0A543AJY5_9MICC</name>
<proteinExistence type="predicted"/>
<gene>
    <name evidence="1" type="ORF">FB556_1550</name>
</gene>
<accession>A0A543AJY5</accession>
<protein>
    <submittedName>
        <fullName evidence="1">Uncharacterized protein</fullName>
    </submittedName>
</protein>
<dbReference type="RefSeq" id="WP_170200408.1">
    <property type="nucleotide sequence ID" value="NZ_BAABAN010000004.1"/>
</dbReference>
<sequence>MPDLQSLPAEIAERLGSVDELSPADELATYERVLAELTELLNAPEEHRPEGE</sequence>
<comment type="caution">
    <text evidence="1">The sequence shown here is derived from an EMBL/GenBank/DDBJ whole genome shotgun (WGS) entry which is preliminary data.</text>
</comment>
<evidence type="ECO:0000313" key="2">
    <source>
        <dbReference type="Proteomes" id="UP000319746"/>
    </source>
</evidence>
<organism evidence="1 2">
    <name type="scientific">Enteractinococcus coprophilus</name>
    <dbReference type="NCBI Taxonomy" id="1027633"/>
    <lineage>
        <taxon>Bacteria</taxon>
        <taxon>Bacillati</taxon>
        <taxon>Actinomycetota</taxon>
        <taxon>Actinomycetes</taxon>
        <taxon>Micrococcales</taxon>
        <taxon>Micrococcaceae</taxon>
    </lineage>
</organism>
<keyword evidence="2" id="KW-1185">Reference proteome</keyword>
<dbReference type="AlphaFoldDB" id="A0A543AJY5"/>
<evidence type="ECO:0000313" key="1">
    <source>
        <dbReference type="EMBL" id="TQL72880.1"/>
    </source>
</evidence>
<dbReference type="Proteomes" id="UP000319746">
    <property type="component" value="Unassembled WGS sequence"/>
</dbReference>
<dbReference type="EMBL" id="VFOU01000002">
    <property type="protein sequence ID" value="TQL72880.1"/>
    <property type="molecule type" value="Genomic_DNA"/>
</dbReference>